<evidence type="ECO:0000313" key="6">
    <source>
        <dbReference type="Proteomes" id="UP001196301"/>
    </source>
</evidence>
<dbReference type="NCBIfam" id="NF008909">
    <property type="entry name" value="PRK12273.1"/>
    <property type="match status" value="1"/>
</dbReference>
<dbReference type="RefSeq" id="WP_216569080.1">
    <property type="nucleotide sequence ID" value="NZ_JAHLOQ010000012.1"/>
</dbReference>
<protein>
    <submittedName>
        <fullName evidence="5">Aspartate ammonia-lyase</fullName>
    </submittedName>
</protein>
<sequence length="474" mass="52581">MDNITINQTDKINNNSKKRIEKDKLGKVSIDKDMLYGIQTARAFENFNISSSKVKKELIYAMVTVKKAAAMANEKVKTLDKERANAIVEACNAILSGKYDENFITNALQGGAGTSTNMNVNEVIANLALKISGKDPGDYDYIHPLDHVNMGQSTNDVYPTALRIACINLVRALSDECSKLQEALQRKENEFEFVVKLGRTEMMDALPITLGQEFGAFAQAIARDRWRIYKVEERLRQVNLGGTAIGTGSNANRLYTFRVIEIIRDLTGIGLAKSEYPIDLTQNNDVFVEVSGLLKSLAVNIMKISTDLRIMNSKPFNEIHLADMQAGSTIMPGKVNPVIPEMVTQVAIKVMANDSAISMCAANGNFELNAFMPLIADSILESLTLLTETLKIFRTKCINTLTANEESCKRHLDNSIVLLATALVPYIGYDMASEIILESGENPEKVRKIVLEKGLIDKDTLDKILNYHHTITYL</sequence>
<dbReference type="Pfam" id="PF10415">
    <property type="entry name" value="FumaraseC_C"/>
    <property type="match status" value="1"/>
</dbReference>
<dbReference type="InterPro" id="IPR051546">
    <property type="entry name" value="Aspartate_Ammonia-Lyase"/>
</dbReference>
<evidence type="ECO:0000256" key="2">
    <source>
        <dbReference type="ARBA" id="ARBA00023239"/>
    </source>
</evidence>
<dbReference type="PANTHER" id="PTHR42696">
    <property type="entry name" value="ASPARTATE AMMONIA-LYASE"/>
    <property type="match status" value="1"/>
</dbReference>
<keyword evidence="1" id="KW-0028">Amino-acid biosynthesis</keyword>
<feature type="domain" description="Fumarase C C-terminal" evidence="4">
    <location>
        <begin position="419"/>
        <end position="467"/>
    </location>
</feature>
<proteinExistence type="predicted"/>
<name>A0ABS6DVS2_9FIRM</name>
<dbReference type="CDD" id="cd01357">
    <property type="entry name" value="Aspartase"/>
    <property type="match status" value="1"/>
</dbReference>
<comment type="caution">
    <text evidence="5">The sequence shown here is derived from an EMBL/GenBank/DDBJ whole genome shotgun (WGS) entry which is preliminary data.</text>
</comment>
<keyword evidence="6" id="KW-1185">Reference proteome</keyword>
<dbReference type="InterPro" id="IPR022761">
    <property type="entry name" value="Fumarate_lyase_N"/>
</dbReference>
<dbReference type="PROSITE" id="PS00163">
    <property type="entry name" value="FUMARATE_LYASES"/>
    <property type="match status" value="1"/>
</dbReference>
<dbReference type="PANTHER" id="PTHR42696:SF2">
    <property type="entry name" value="ASPARTATE AMMONIA-LYASE"/>
    <property type="match status" value="1"/>
</dbReference>
<feature type="domain" description="Fumarate lyase N-terminal" evidence="3">
    <location>
        <begin position="26"/>
        <end position="351"/>
    </location>
</feature>
<evidence type="ECO:0000259" key="3">
    <source>
        <dbReference type="Pfam" id="PF00206"/>
    </source>
</evidence>
<accession>A0ABS6DVS2</accession>
<gene>
    <name evidence="5" type="ORF">KQI20_05795</name>
</gene>
<evidence type="ECO:0000256" key="1">
    <source>
        <dbReference type="ARBA" id="ARBA00022605"/>
    </source>
</evidence>
<evidence type="ECO:0000259" key="4">
    <source>
        <dbReference type="Pfam" id="PF10415"/>
    </source>
</evidence>
<evidence type="ECO:0000313" key="5">
    <source>
        <dbReference type="EMBL" id="MBU5335946.1"/>
    </source>
</evidence>
<dbReference type="Proteomes" id="UP001196301">
    <property type="component" value="Unassembled WGS sequence"/>
</dbReference>
<organism evidence="5 6">
    <name type="scientific">Intestinibacter bartlettii</name>
    <dbReference type="NCBI Taxonomy" id="261299"/>
    <lineage>
        <taxon>Bacteria</taxon>
        <taxon>Bacillati</taxon>
        <taxon>Bacillota</taxon>
        <taxon>Clostridia</taxon>
        <taxon>Peptostreptococcales</taxon>
        <taxon>Peptostreptococcaceae</taxon>
        <taxon>Intestinibacter</taxon>
    </lineage>
</organism>
<reference evidence="5 6" key="1">
    <citation type="submission" date="2021-06" db="EMBL/GenBank/DDBJ databases">
        <authorList>
            <person name="Sun Q."/>
            <person name="Li D."/>
        </authorList>
    </citation>
    <scope>NUCLEOTIDE SEQUENCE [LARGE SCALE GENOMIC DNA]</scope>
    <source>
        <strain evidence="5 6">N19</strain>
    </source>
</reference>
<keyword evidence="2" id="KW-0456">Lyase</keyword>
<dbReference type="InterPro" id="IPR020557">
    <property type="entry name" value="Fumarate_lyase_CS"/>
</dbReference>
<dbReference type="EMBL" id="JAHLOQ010000012">
    <property type="protein sequence ID" value="MBU5335946.1"/>
    <property type="molecule type" value="Genomic_DNA"/>
</dbReference>
<dbReference type="Pfam" id="PF00206">
    <property type="entry name" value="Lyase_1"/>
    <property type="match status" value="1"/>
</dbReference>
<dbReference type="InterPro" id="IPR018951">
    <property type="entry name" value="Fumarase_C_C"/>
</dbReference>